<feature type="transmembrane region" description="Helical" evidence="1">
    <location>
        <begin position="50"/>
        <end position="73"/>
    </location>
</feature>
<evidence type="ECO:0000313" key="2">
    <source>
        <dbReference type="EMBL" id="RQP24197.1"/>
    </source>
</evidence>
<keyword evidence="1" id="KW-0472">Membrane</keyword>
<protein>
    <submittedName>
        <fullName evidence="2">Uncharacterized protein</fullName>
    </submittedName>
</protein>
<keyword evidence="1" id="KW-0812">Transmembrane</keyword>
<name>A0A3N7HPR8_9BURK</name>
<dbReference type="AlphaFoldDB" id="A0A3N7HPR8"/>
<gene>
    <name evidence="2" type="ORF">DZC73_12830</name>
</gene>
<keyword evidence="1" id="KW-1133">Transmembrane helix</keyword>
<sequence length="79" mass="9065">MRSNPHTFGWEEEPADERPSEFMPTGFHSLSGYHVPRDLTIQYRKRESRIGFGGLVVAFVVFLGLSTVAIHQFGRMVHF</sequence>
<evidence type="ECO:0000256" key="1">
    <source>
        <dbReference type="SAM" id="Phobius"/>
    </source>
</evidence>
<accession>A0A3N7HPR8</accession>
<evidence type="ECO:0000313" key="3">
    <source>
        <dbReference type="Proteomes" id="UP000267464"/>
    </source>
</evidence>
<dbReference type="Proteomes" id="UP000267464">
    <property type="component" value="Unassembled WGS sequence"/>
</dbReference>
<proteinExistence type="predicted"/>
<reference evidence="2 3" key="1">
    <citation type="submission" date="2018-08" db="EMBL/GenBank/DDBJ databases">
        <authorList>
            <person name="Khan S.A."/>
            <person name="Jeon C.O."/>
            <person name="Chun B.H."/>
            <person name="Jeong S.E."/>
        </authorList>
    </citation>
    <scope>NUCLEOTIDE SEQUENCE [LARGE SCALE GENOMIC DNA]</scope>
    <source>
        <strain evidence="2 3">S-16</strain>
    </source>
</reference>
<organism evidence="2 3">
    <name type="scientific">Piscinibacter terrae</name>
    <dbReference type="NCBI Taxonomy" id="2496871"/>
    <lineage>
        <taxon>Bacteria</taxon>
        <taxon>Pseudomonadati</taxon>
        <taxon>Pseudomonadota</taxon>
        <taxon>Betaproteobacteria</taxon>
        <taxon>Burkholderiales</taxon>
        <taxon>Sphaerotilaceae</taxon>
        <taxon>Piscinibacter</taxon>
    </lineage>
</organism>
<dbReference type="EMBL" id="QUSW01000003">
    <property type="protein sequence ID" value="RQP24197.1"/>
    <property type="molecule type" value="Genomic_DNA"/>
</dbReference>
<comment type="caution">
    <text evidence="2">The sequence shown here is derived from an EMBL/GenBank/DDBJ whole genome shotgun (WGS) entry which is preliminary data.</text>
</comment>
<reference evidence="2 3" key="2">
    <citation type="submission" date="2018-12" db="EMBL/GenBank/DDBJ databases">
        <title>Rhizobacter gummiphilus sp. nov., a rubber-degrading bacterium isolated from the soil of a botanical garden in Japan.</title>
        <authorList>
            <person name="Shunsuke S.S."/>
        </authorList>
    </citation>
    <scope>NUCLEOTIDE SEQUENCE [LARGE SCALE GENOMIC DNA]</scope>
    <source>
        <strain evidence="2 3">S-16</strain>
    </source>
</reference>
<keyword evidence="3" id="KW-1185">Reference proteome</keyword>